<proteinExistence type="predicted"/>
<dbReference type="PANTHER" id="PTHR12203:SF122">
    <property type="entry name" value="GLYCOSYL TRANSFERASE CAP10 DOMAIN-CONTAINING PROTEIN"/>
    <property type="match status" value="1"/>
</dbReference>
<evidence type="ECO:0000256" key="2">
    <source>
        <dbReference type="ARBA" id="ARBA00045690"/>
    </source>
</evidence>
<dbReference type="Proteomes" id="UP000095287">
    <property type="component" value="Unplaced"/>
</dbReference>
<evidence type="ECO:0000313" key="4">
    <source>
        <dbReference type="Proteomes" id="UP000095287"/>
    </source>
</evidence>
<sequence>MSIIWKSASEASTQKDAPGLVLNPNPPESHCPFLDLAMKLPALLMVLWLPKLKAQICHLSTLNQNLPVRYLHIQLTDGSGGNITESRGPLIATVRGEPSGECRFWKEVVDRFDGSYILRIRLLCVCDRLDIEVTDQEGNMLCHSPDVAGNGGERAQLPENCHCPTDTLEDWFESNNCSQFSYTQLEKDLEQWKEIDFPQVIQGVEESWGHPSRRLSASLCHYRILGNEIYRKCYGEYVGFRMFTDELLQSLSRKMTLPNTEFIMNLGDWPLQSLSPEGVPVVSWCGSTDSMDIVWPTYELTQAVLGALQSVTLDIHTVRGKKGTKWSEKKSTAVFRGRDSNELRLAVAKLVERRPDLVSGGITRYFFFDKSKNPSTVNHTKFHEFFKHKYVISIDGTVAAYRFPLLLSGDSVILKSDSRYYEHFYADLKPHIHYVPFKSVQDLEGIIQDLEANPDKAKKIISNANQFVQDHLQPLNIFCYHAKFFREYSKRITSSFVPVDGMEKVGRFSERVPEVRNCRCSSLNQDGHQRSRDEF</sequence>
<comment type="subcellular location">
    <subcellularLocation>
        <location evidence="1">Endoplasmic reticulum lumen</location>
    </subcellularLocation>
</comment>
<keyword evidence="4" id="KW-1185">Reference proteome</keyword>
<reference evidence="5" key="1">
    <citation type="submission" date="2016-11" db="UniProtKB">
        <authorList>
            <consortium name="WormBaseParasite"/>
        </authorList>
    </citation>
    <scope>IDENTIFICATION</scope>
</reference>
<dbReference type="AlphaFoldDB" id="A0A1I7Y2A0"/>
<dbReference type="InterPro" id="IPR051091">
    <property type="entry name" value="O-Glucosyltr/Glycosyltrsf_90"/>
</dbReference>
<dbReference type="InterPro" id="IPR006598">
    <property type="entry name" value="CAP10"/>
</dbReference>
<dbReference type="PANTHER" id="PTHR12203">
    <property type="entry name" value="KDEL LYS-ASP-GLU-LEU CONTAINING - RELATED"/>
    <property type="match status" value="1"/>
</dbReference>
<accession>A0A1I7Y2A0</accession>
<feature type="domain" description="Glycosyl transferase CAP10" evidence="3">
    <location>
        <begin position="256"/>
        <end position="495"/>
    </location>
</feature>
<name>A0A1I7Y2A0_9BILA</name>
<evidence type="ECO:0000313" key="5">
    <source>
        <dbReference type="WBParaSite" id="L893_g12005.t1"/>
    </source>
</evidence>
<dbReference type="Pfam" id="PF05686">
    <property type="entry name" value="Glyco_transf_90"/>
    <property type="match status" value="1"/>
</dbReference>
<dbReference type="WBParaSite" id="L893_g12005.t1">
    <property type="protein sequence ID" value="L893_g12005.t1"/>
    <property type="gene ID" value="L893_g12005"/>
</dbReference>
<dbReference type="GO" id="GO:0046527">
    <property type="term" value="F:glucosyltransferase activity"/>
    <property type="evidence" value="ECO:0007669"/>
    <property type="project" value="TreeGrafter"/>
</dbReference>
<organism evidence="4 5">
    <name type="scientific">Steinernema glaseri</name>
    <dbReference type="NCBI Taxonomy" id="37863"/>
    <lineage>
        <taxon>Eukaryota</taxon>
        <taxon>Metazoa</taxon>
        <taxon>Ecdysozoa</taxon>
        <taxon>Nematoda</taxon>
        <taxon>Chromadorea</taxon>
        <taxon>Rhabditida</taxon>
        <taxon>Tylenchina</taxon>
        <taxon>Panagrolaimomorpha</taxon>
        <taxon>Strongyloidoidea</taxon>
        <taxon>Steinernematidae</taxon>
        <taxon>Steinernema</taxon>
    </lineage>
</organism>
<protein>
    <submittedName>
        <fullName evidence="5">CAP10 domain-containing protein</fullName>
    </submittedName>
</protein>
<evidence type="ECO:0000259" key="3">
    <source>
        <dbReference type="SMART" id="SM00672"/>
    </source>
</evidence>
<evidence type="ECO:0000256" key="1">
    <source>
        <dbReference type="ARBA" id="ARBA00004319"/>
    </source>
</evidence>
<dbReference type="SMART" id="SM00672">
    <property type="entry name" value="CAP10"/>
    <property type="match status" value="1"/>
</dbReference>
<comment type="function">
    <text evidence="2">Protein O-glucosyltransferase. Catalyzes the reaction that attaches glucose through an O-glycosidic linkage to a conserved serine residue found in the consensus sequence C-X-S-X-[PA]-C in epidermal growth factor-like repeats. Regulates Notch signaling by glucosylating Notch in the ER, glucosylation is required for the correct folding and cleavage of Notch.</text>
</comment>
<dbReference type="GO" id="GO:0005788">
    <property type="term" value="C:endoplasmic reticulum lumen"/>
    <property type="evidence" value="ECO:0007669"/>
    <property type="project" value="UniProtKB-SubCell"/>
</dbReference>